<dbReference type="AlphaFoldDB" id="A0A378K7P4"/>
<dbReference type="InterPro" id="IPR025197">
    <property type="entry name" value="DUF4116"/>
</dbReference>
<gene>
    <name evidence="3" type="ORF">NCTC12000_02565</name>
    <name evidence="2" type="ORF">O6C86_02125</name>
</gene>
<dbReference type="EMBL" id="JAPXIC010000005">
    <property type="protein sequence ID" value="MCZ4718014.1"/>
    <property type="molecule type" value="Genomic_DNA"/>
</dbReference>
<dbReference type="RefSeq" id="WP_011947271.1">
    <property type="nucleotide sequence ID" value="NZ_BAZA01000181.1"/>
</dbReference>
<reference evidence="3 4" key="1">
    <citation type="submission" date="2018-06" db="EMBL/GenBank/DDBJ databases">
        <authorList>
            <consortium name="Pathogen Informatics"/>
            <person name="Doyle S."/>
        </authorList>
    </citation>
    <scope>NUCLEOTIDE SEQUENCE [LARGE SCALE GENOMIC DNA]</scope>
    <source>
        <strain evidence="3 4">NCTC12000</strain>
    </source>
</reference>
<dbReference type="EMBL" id="UGOL01000001">
    <property type="protein sequence ID" value="STX80549.1"/>
    <property type="molecule type" value="Genomic_DNA"/>
</dbReference>
<proteinExistence type="predicted"/>
<dbReference type="Proteomes" id="UP000254631">
    <property type="component" value="Unassembled WGS sequence"/>
</dbReference>
<protein>
    <submittedName>
        <fullName evidence="2">DUF4116 domain-containing protein</fullName>
    </submittedName>
</protein>
<accession>A0A378K7P4</accession>
<reference evidence="2" key="2">
    <citation type="submission" date="2022-12" db="EMBL/GenBank/DDBJ databases">
        <title>Comparative genomics of Legionella pneumophila isolates from the West Bank and Germany support molecular epidemiology of Legionnaires disease.</title>
        <authorList>
            <person name="Zayed A.R."/>
            <person name="Bitar D.M."/>
            <person name="Steinert M."/>
            <person name="Lueck C."/>
            <person name="Brettar I."/>
            <person name="Hoefle M.G."/>
            <person name="Bunk B."/>
        </authorList>
    </citation>
    <scope>NUCLEOTIDE SEQUENCE</scope>
    <source>
        <strain evidence="2">H23</strain>
    </source>
</reference>
<dbReference type="Pfam" id="PF13475">
    <property type="entry name" value="DUF4116"/>
    <property type="match status" value="1"/>
</dbReference>
<organism evidence="3 4">
    <name type="scientific">Legionella pneumophila</name>
    <dbReference type="NCBI Taxonomy" id="446"/>
    <lineage>
        <taxon>Bacteria</taxon>
        <taxon>Pseudomonadati</taxon>
        <taxon>Pseudomonadota</taxon>
        <taxon>Gammaproteobacteria</taxon>
        <taxon>Legionellales</taxon>
        <taxon>Legionellaceae</taxon>
        <taxon>Legionella</taxon>
    </lineage>
</organism>
<evidence type="ECO:0000313" key="4">
    <source>
        <dbReference type="Proteomes" id="UP000254631"/>
    </source>
</evidence>
<dbReference type="Proteomes" id="UP001071279">
    <property type="component" value="Unassembled WGS sequence"/>
</dbReference>
<dbReference type="SMR" id="A0A378K7P4"/>
<evidence type="ECO:0000313" key="3">
    <source>
        <dbReference type="EMBL" id="STX80549.1"/>
    </source>
</evidence>
<sequence length="256" mass="29352">MKNEAIEKILNHQLIDLDLPALPAKHNHHGWEALYRLYFPEMPEVNTNFYNAFSKAYAQIFRDGLNSSPMLQYRSKAVRSDKRLVYHVVSFCGSELKWADDLLQNDKETVLAAVESDCNALEFASPLMQDDDDVVFKAIGNKRGFAIRYASPRLKENNDMCQSAVEENGLALEHIPSQHRDLNLSLRALRSNFFASLYCTANVRKTIEYQKVHELTDYQERNQLITFFLAKSSATKNARKTITAEEPNESIETLDL</sequence>
<name>A0A378K7P4_LEGPN</name>
<feature type="domain" description="DUF4116" evidence="1">
    <location>
        <begin position="106"/>
        <end position="154"/>
    </location>
</feature>
<evidence type="ECO:0000313" key="2">
    <source>
        <dbReference type="EMBL" id="MCZ4718014.1"/>
    </source>
</evidence>
<evidence type="ECO:0000259" key="1">
    <source>
        <dbReference type="Pfam" id="PF13475"/>
    </source>
</evidence>